<proteinExistence type="predicted"/>
<dbReference type="Proteomes" id="UP001153076">
    <property type="component" value="Unassembled WGS sequence"/>
</dbReference>
<sequence length="310" mass="33871">MYAEPWLMFKHCIGSCRKKMCSLEKERQDMLQTIDALQEEKKLLQSKLRKTSAGGMSVDINQGHAKKDASTCTNDLGLDIGAADGDSSGGMSSDLQGHDNADNLLLLAMHRPAGGLDSATAIPPDQAQMIQNINSLISEIMEEKEELVQALMAERMASTKLKDLNKELSQKLEVQTQRLELLTSQSMASENIPARQPIGPRIARETGVYADEGDEPTKAGKTSFPDFFGGSFRNQPLGNNVAYVWIELPTPYPSESLVGGGGGGESLRMDNEAVSRRTIQEKNKQALNPQCLQLTQMEASYSSVSSKVKF</sequence>
<feature type="coiled-coil region" evidence="1">
    <location>
        <begin position="126"/>
        <end position="185"/>
    </location>
</feature>
<keyword evidence="1" id="KW-0175">Coiled coil</keyword>
<dbReference type="OrthoDB" id="2019993at2759"/>
<evidence type="ECO:0000256" key="1">
    <source>
        <dbReference type="SAM" id="Coils"/>
    </source>
</evidence>
<dbReference type="AlphaFoldDB" id="A0A9Q1Q493"/>
<feature type="coiled-coil region" evidence="1">
    <location>
        <begin position="27"/>
        <end position="54"/>
    </location>
</feature>
<protein>
    <submittedName>
        <fullName evidence="2">Uncharacterized protein</fullName>
    </submittedName>
</protein>
<evidence type="ECO:0000313" key="3">
    <source>
        <dbReference type="Proteomes" id="UP001153076"/>
    </source>
</evidence>
<organism evidence="2 3">
    <name type="scientific">Carnegiea gigantea</name>
    <dbReference type="NCBI Taxonomy" id="171969"/>
    <lineage>
        <taxon>Eukaryota</taxon>
        <taxon>Viridiplantae</taxon>
        <taxon>Streptophyta</taxon>
        <taxon>Embryophyta</taxon>
        <taxon>Tracheophyta</taxon>
        <taxon>Spermatophyta</taxon>
        <taxon>Magnoliopsida</taxon>
        <taxon>eudicotyledons</taxon>
        <taxon>Gunneridae</taxon>
        <taxon>Pentapetalae</taxon>
        <taxon>Caryophyllales</taxon>
        <taxon>Cactineae</taxon>
        <taxon>Cactaceae</taxon>
        <taxon>Cactoideae</taxon>
        <taxon>Echinocereeae</taxon>
        <taxon>Carnegiea</taxon>
    </lineage>
</organism>
<dbReference type="PANTHER" id="PTHR47490:SF2">
    <property type="entry name" value="PROTEIN BLISTER"/>
    <property type="match status" value="1"/>
</dbReference>
<dbReference type="PANTHER" id="PTHR47490">
    <property type="entry name" value="PROTEIN BLISTER"/>
    <property type="match status" value="1"/>
</dbReference>
<dbReference type="EMBL" id="JAKOGI010000979">
    <property type="protein sequence ID" value="KAJ8428698.1"/>
    <property type="molecule type" value="Genomic_DNA"/>
</dbReference>
<name>A0A9Q1Q493_9CARY</name>
<accession>A0A9Q1Q493</accession>
<reference evidence="2" key="1">
    <citation type="submission" date="2022-04" db="EMBL/GenBank/DDBJ databases">
        <title>Carnegiea gigantea Genome sequencing and assembly v2.</title>
        <authorList>
            <person name="Copetti D."/>
            <person name="Sanderson M.J."/>
            <person name="Burquez A."/>
            <person name="Wojciechowski M.F."/>
        </authorList>
    </citation>
    <scope>NUCLEOTIDE SEQUENCE</scope>
    <source>
        <strain evidence="2">SGP5-SGP5p</strain>
        <tissue evidence="2">Aerial part</tissue>
    </source>
</reference>
<gene>
    <name evidence="2" type="ORF">Cgig2_018478</name>
</gene>
<comment type="caution">
    <text evidence="2">The sequence shown here is derived from an EMBL/GenBank/DDBJ whole genome shotgun (WGS) entry which is preliminary data.</text>
</comment>
<keyword evidence="3" id="KW-1185">Reference proteome</keyword>
<evidence type="ECO:0000313" key="2">
    <source>
        <dbReference type="EMBL" id="KAJ8428698.1"/>
    </source>
</evidence>
<dbReference type="InterPro" id="IPR044194">
    <property type="entry name" value="BLISTER"/>
</dbReference>
<dbReference type="GO" id="GO:0040008">
    <property type="term" value="P:regulation of growth"/>
    <property type="evidence" value="ECO:0007669"/>
    <property type="project" value="InterPro"/>
</dbReference>